<feature type="domain" description="LarA-like N-terminal" evidence="1">
    <location>
        <begin position="37"/>
        <end position="162"/>
    </location>
</feature>
<comment type="caution">
    <text evidence="2">The sequence shown here is derived from an EMBL/GenBank/DDBJ whole genome shotgun (WGS) entry which is preliminary data.</text>
</comment>
<dbReference type="Gene3D" id="3.90.226.30">
    <property type="match status" value="1"/>
</dbReference>
<evidence type="ECO:0000313" key="3">
    <source>
        <dbReference type="Proteomes" id="UP000252770"/>
    </source>
</evidence>
<dbReference type="RefSeq" id="WP_114124830.1">
    <property type="nucleotide sequence ID" value="NZ_QOUI01000001.1"/>
</dbReference>
<keyword evidence="3" id="KW-1185">Reference proteome</keyword>
<gene>
    <name evidence="2" type="ORF">DT076_01275</name>
</gene>
<dbReference type="Gene3D" id="3.40.50.11440">
    <property type="match status" value="1"/>
</dbReference>
<dbReference type="InterPro" id="IPR043166">
    <property type="entry name" value="LarA-like_C"/>
</dbReference>
<dbReference type="InterPro" id="IPR018657">
    <property type="entry name" value="LarA-like_N"/>
</dbReference>
<organism evidence="2 3">
    <name type="scientific">Desertihabitans brevis</name>
    <dbReference type="NCBI Taxonomy" id="2268447"/>
    <lineage>
        <taxon>Bacteria</taxon>
        <taxon>Bacillati</taxon>
        <taxon>Actinomycetota</taxon>
        <taxon>Actinomycetes</taxon>
        <taxon>Propionibacteriales</taxon>
        <taxon>Propionibacteriaceae</taxon>
        <taxon>Desertihabitans</taxon>
    </lineage>
</organism>
<dbReference type="Proteomes" id="UP000252770">
    <property type="component" value="Unassembled WGS sequence"/>
</dbReference>
<dbReference type="GO" id="GO:0050043">
    <property type="term" value="F:lactate racemase activity"/>
    <property type="evidence" value="ECO:0007669"/>
    <property type="project" value="InterPro"/>
</dbReference>
<protein>
    <submittedName>
        <fullName evidence="2">DUF2088 domain-containing protein</fullName>
    </submittedName>
</protein>
<name>A0A367YZI9_9ACTN</name>
<evidence type="ECO:0000259" key="1">
    <source>
        <dbReference type="Pfam" id="PF09861"/>
    </source>
</evidence>
<reference evidence="2 3" key="1">
    <citation type="submission" date="2018-07" db="EMBL/GenBank/DDBJ databases">
        <title>Desertimonas flava gen. nov. sp. nov.</title>
        <authorList>
            <person name="Liu S."/>
        </authorList>
    </citation>
    <scope>NUCLEOTIDE SEQUENCE [LARGE SCALE GENOMIC DNA]</scope>
    <source>
        <strain evidence="2 3">16Sb5-5</strain>
    </source>
</reference>
<sequence>MARPGFVLTVDDRTPPLLVSEGDGVRLQPFPKGAEVVYPPDTAGRRVDAAAAVAASLAEGLDGAPLADRLRPGIRLTVTVGALEQPAARGVDVRQHVVEQVLQLAATAGVDDVVVLAANGIGPRPTEEQLLEVLGERVVRSFSADGRLRTHDALDREQLTEVAPGVELDARLADSDLVVDVSCGTGGSDVGADLVGSLSSLDTQRRLHRALRLDRVVPTAGAEVEGEGAAMVRSAVEALPLVSVRAVLDQVVHPPSLEFLGRREWEWRIRERATWFGLRRLLEVAPDRARRSVLQAAPDQGVLAVAAGSPAAVSAWSAGRAAGAERVEVKGQADVLVCGVPHRTPINPGTAVDPLVAAWSVLGRTLGATTGAPVVRPGGAVIAFHPLAPTFSARVHPSSADFFVDVLSTTTDPEQMTEQEARFAADEWYTSLYRRQHAWAGVLPFQLWADVRAGAEQVGDVIWVGADRASAERMGFRAASTLADALEIASDSVGRSPRIRYLHTPPHLVADVQEA</sequence>
<dbReference type="EMBL" id="QOUI01000001">
    <property type="protein sequence ID" value="RCK71127.1"/>
    <property type="molecule type" value="Genomic_DNA"/>
</dbReference>
<dbReference type="AlphaFoldDB" id="A0A367YZI9"/>
<proteinExistence type="predicted"/>
<evidence type="ECO:0000313" key="2">
    <source>
        <dbReference type="EMBL" id="RCK71127.1"/>
    </source>
</evidence>
<accession>A0A367YZI9</accession>
<dbReference type="Pfam" id="PF09861">
    <property type="entry name" value="Lar_N"/>
    <property type="match status" value="1"/>
</dbReference>